<feature type="transmembrane region" description="Helical" evidence="1">
    <location>
        <begin position="185"/>
        <end position="207"/>
    </location>
</feature>
<dbReference type="AlphaFoldDB" id="A0A078A935"/>
<dbReference type="OrthoDB" id="306876at2759"/>
<dbReference type="InterPro" id="IPR000620">
    <property type="entry name" value="EamA_dom"/>
</dbReference>
<feature type="transmembrane region" description="Helical" evidence="1">
    <location>
        <begin position="154"/>
        <end position="173"/>
    </location>
</feature>
<sequence>MQNLKEPLLADYSNKDELLERKRQIRRKQPHLGYIFQFMFISLLCLQQFSGKILFTRIPELSPLQLIVIRTFFSMMFYAILINVNVKEVLYTSIPRENVKNLILRCVQGVVMFPLLMIAVKYLPLVFIALASNMAPLFTALLSYLIIREKLKPLDISVLLISFVGVIILITGAPDTKNEPQQNQIGIGLMTVLFFAIPIMGSINSINQHSMRDFNDFTTGTYVNLILLVLFVPYIYIFEDGLIIMNRFEYYDYLQFILLGGTSVCIGLARKRALQYLEPGKLGGINFFQSIIQLMIDILFFGFAFAFQQLIGIVIIFTANIVKMIIWIRKMRNEKQLPSKI</sequence>
<dbReference type="GO" id="GO:0016020">
    <property type="term" value="C:membrane"/>
    <property type="evidence" value="ECO:0007669"/>
    <property type="project" value="InterPro"/>
</dbReference>
<dbReference type="Pfam" id="PF00892">
    <property type="entry name" value="EamA"/>
    <property type="match status" value="1"/>
</dbReference>
<dbReference type="Proteomes" id="UP000039865">
    <property type="component" value="Unassembled WGS sequence"/>
</dbReference>
<feature type="transmembrane region" description="Helical" evidence="1">
    <location>
        <begin position="250"/>
        <end position="270"/>
    </location>
</feature>
<reference evidence="3 4" key="1">
    <citation type="submission" date="2014-06" db="EMBL/GenBank/DDBJ databases">
        <authorList>
            <person name="Swart Estienne"/>
        </authorList>
    </citation>
    <scope>NUCLEOTIDE SEQUENCE [LARGE SCALE GENOMIC DNA]</scope>
    <source>
        <strain evidence="3 4">130c</strain>
    </source>
</reference>
<evidence type="ECO:0000259" key="2">
    <source>
        <dbReference type="Pfam" id="PF00892"/>
    </source>
</evidence>
<feature type="transmembrane region" description="Helical" evidence="1">
    <location>
        <begin position="31"/>
        <end position="49"/>
    </location>
</feature>
<dbReference type="InterPro" id="IPR037185">
    <property type="entry name" value="EmrE-like"/>
</dbReference>
<dbReference type="SUPFAM" id="SSF103481">
    <property type="entry name" value="Multidrug resistance efflux transporter EmrE"/>
    <property type="match status" value="1"/>
</dbReference>
<evidence type="ECO:0000313" key="4">
    <source>
        <dbReference type="Proteomes" id="UP000039865"/>
    </source>
</evidence>
<evidence type="ECO:0000313" key="3">
    <source>
        <dbReference type="EMBL" id="CDW77318.1"/>
    </source>
</evidence>
<feature type="transmembrane region" description="Helical" evidence="1">
    <location>
        <begin position="310"/>
        <end position="328"/>
    </location>
</feature>
<dbReference type="EMBL" id="CCKQ01006035">
    <property type="protein sequence ID" value="CDW77318.1"/>
    <property type="molecule type" value="Genomic_DNA"/>
</dbReference>
<feature type="transmembrane region" description="Helical" evidence="1">
    <location>
        <begin position="61"/>
        <end position="81"/>
    </location>
</feature>
<proteinExistence type="predicted"/>
<evidence type="ECO:0000256" key="1">
    <source>
        <dbReference type="SAM" id="Phobius"/>
    </source>
</evidence>
<feature type="transmembrane region" description="Helical" evidence="1">
    <location>
        <begin position="126"/>
        <end position="147"/>
    </location>
</feature>
<feature type="transmembrane region" description="Helical" evidence="1">
    <location>
        <begin position="282"/>
        <end position="304"/>
    </location>
</feature>
<keyword evidence="4" id="KW-1185">Reference proteome</keyword>
<keyword evidence="1" id="KW-0472">Membrane</keyword>
<keyword evidence="1" id="KW-1133">Transmembrane helix</keyword>
<feature type="transmembrane region" description="Helical" evidence="1">
    <location>
        <begin position="102"/>
        <end position="120"/>
    </location>
</feature>
<feature type="transmembrane region" description="Helical" evidence="1">
    <location>
        <begin position="219"/>
        <end position="238"/>
    </location>
</feature>
<gene>
    <name evidence="3" type="primary">Contig19796.g20996</name>
    <name evidence="3" type="ORF">STYLEM_6278</name>
</gene>
<dbReference type="PANTHER" id="PTHR22911">
    <property type="entry name" value="ACYL-MALONYL CONDENSING ENZYME-RELATED"/>
    <property type="match status" value="1"/>
</dbReference>
<keyword evidence="1" id="KW-0812">Transmembrane</keyword>
<name>A0A078A935_STYLE</name>
<protein>
    <submittedName>
        <fullName evidence="3">Membrane protein</fullName>
    </submittedName>
</protein>
<accession>A0A078A935</accession>
<feature type="domain" description="EamA" evidence="2">
    <location>
        <begin position="59"/>
        <end position="170"/>
    </location>
</feature>
<dbReference type="InParanoid" id="A0A078A935"/>
<organism evidence="3 4">
    <name type="scientific">Stylonychia lemnae</name>
    <name type="common">Ciliate</name>
    <dbReference type="NCBI Taxonomy" id="5949"/>
    <lineage>
        <taxon>Eukaryota</taxon>
        <taxon>Sar</taxon>
        <taxon>Alveolata</taxon>
        <taxon>Ciliophora</taxon>
        <taxon>Intramacronucleata</taxon>
        <taxon>Spirotrichea</taxon>
        <taxon>Stichotrichia</taxon>
        <taxon>Sporadotrichida</taxon>
        <taxon>Oxytrichidae</taxon>
        <taxon>Stylonychinae</taxon>
        <taxon>Stylonychia</taxon>
    </lineage>
</organism>